<dbReference type="AlphaFoldDB" id="A0A6V7PYN5"/>
<feature type="compositionally biased region" description="Low complexity" evidence="1">
    <location>
        <begin position="71"/>
        <end position="90"/>
    </location>
</feature>
<feature type="compositionally biased region" description="Polar residues" evidence="1">
    <location>
        <begin position="176"/>
        <end position="193"/>
    </location>
</feature>
<accession>A0A6V7PYN5</accession>
<proteinExistence type="predicted"/>
<dbReference type="EMBL" id="LR862153">
    <property type="protein sequence ID" value="CAD1836014.1"/>
    <property type="molecule type" value="Genomic_DNA"/>
</dbReference>
<evidence type="ECO:0000313" key="2">
    <source>
        <dbReference type="EMBL" id="CAD1836014.1"/>
    </source>
</evidence>
<gene>
    <name evidence="2" type="ORF">CB5_LOCUS19225</name>
</gene>
<reference evidence="2" key="1">
    <citation type="submission" date="2020-07" db="EMBL/GenBank/DDBJ databases">
        <authorList>
            <person name="Lin J."/>
        </authorList>
    </citation>
    <scope>NUCLEOTIDE SEQUENCE</scope>
</reference>
<name>A0A6V7PYN5_ANACO</name>
<organism evidence="2">
    <name type="scientific">Ananas comosus var. bracteatus</name>
    <name type="common">red pineapple</name>
    <dbReference type="NCBI Taxonomy" id="296719"/>
    <lineage>
        <taxon>Eukaryota</taxon>
        <taxon>Viridiplantae</taxon>
        <taxon>Streptophyta</taxon>
        <taxon>Embryophyta</taxon>
        <taxon>Tracheophyta</taxon>
        <taxon>Spermatophyta</taxon>
        <taxon>Magnoliopsida</taxon>
        <taxon>Liliopsida</taxon>
        <taxon>Poales</taxon>
        <taxon>Bromeliaceae</taxon>
        <taxon>Bromelioideae</taxon>
        <taxon>Ananas</taxon>
    </lineage>
</organism>
<sequence>MEVDEYDDIGAGTIVREVVMETGDEGRTSPSSRGTWPSSILVYYSAHGSAFSSFPPRLVDPVVVSARGNAPWATPSPVSSTSAVSLSATPPTTPTPPSSPLLRRPRRRHTLPDAPRRRPIFMCSLPDSPCAASDGDDRGGGFSNAPAPNPRERDPVTPPPELALTSSGGLKRKSRVCSTRSRGCTIRSSVSPQATPPEVTKLREKAEARPPPANLRDCVDMLSSNIDAKFGDMDIVNVARRRGVAFSDPPWWAPGGYPPFCTSDK</sequence>
<evidence type="ECO:0000256" key="1">
    <source>
        <dbReference type="SAM" id="MobiDB-lite"/>
    </source>
</evidence>
<protein>
    <submittedName>
        <fullName evidence="2">Uncharacterized protein</fullName>
    </submittedName>
</protein>
<feature type="region of interest" description="Disordered" evidence="1">
    <location>
        <begin position="71"/>
        <end position="213"/>
    </location>
</feature>